<dbReference type="PANTHER" id="PTHR43065">
    <property type="entry name" value="SENSOR HISTIDINE KINASE"/>
    <property type="match status" value="1"/>
</dbReference>
<evidence type="ECO:0000256" key="7">
    <source>
        <dbReference type="ARBA" id="ARBA00022840"/>
    </source>
</evidence>
<dbReference type="InterPro" id="IPR005467">
    <property type="entry name" value="His_kinase_dom"/>
</dbReference>
<dbReference type="InterPro" id="IPR035965">
    <property type="entry name" value="PAS-like_dom_sf"/>
</dbReference>
<dbReference type="SUPFAM" id="SSF52172">
    <property type="entry name" value="CheY-like"/>
    <property type="match status" value="1"/>
</dbReference>
<feature type="domain" description="PAS" evidence="12">
    <location>
        <begin position="6"/>
        <end position="43"/>
    </location>
</feature>
<dbReference type="AlphaFoldDB" id="A0A372DMH1"/>
<evidence type="ECO:0000256" key="8">
    <source>
        <dbReference type="ARBA" id="ARBA00023012"/>
    </source>
</evidence>
<dbReference type="Pfam" id="PF00512">
    <property type="entry name" value="HisKA"/>
    <property type="match status" value="1"/>
</dbReference>
<evidence type="ECO:0000259" key="13">
    <source>
        <dbReference type="PROSITE" id="PS50113"/>
    </source>
</evidence>
<dbReference type="OrthoDB" id="9770473at2"/>
<dbReference type="EC" id="2.7.13.3" evidence="2"/>
<dbReference type="InterPro" id="IPR003661">
    <property type="entry name" value="HisK_dim/P_dom"/>
</dbReference>
<evidence type="ECO:0000313" key="14">
    <source>
        <dbReference type="EMBL" id="RFP60760.1"/>
    </source>
</evidence>
<dbReference type="Proteomes" id="UP000262917">
    <property type="component" value="Unassembled WGS sequence"/>
</dbReference>
<dbReference type="PANTHER" id="PTHR43065:SF46">
    <property type="entry name" value="C4-DICARBOXYLATE TRANSPORT SENSOR PROTEIN DCTB"/>
    <property type="match status" value="1"/>
</dbReference>
<dbReference type="InterPro" id="IPR003594">
    <property type="entry name" value="HATPase_dom"/>
</dbReference>
<keyword evidence="15" id="KW-1185">Reference proteome</keyword>
<dbReference type="InterPro" id="IPR001610">
    <property type="entry name" value="PAC"/>
</dbReference>
<evidence type="ECO:0000259" key="12">
    <source>
        <dbReference type="PROSITE" id="PS50112"/>
    </source>
</evidence>
<dbReference type="SMART" id="SM00091">
    <property type="entry name" value="PAS"/>
    <property type="match status" value="1"/>
</dbReference>
<dbReference type="Gene3D" id="1.10.287.130">
    <property type="match status" value="1"/>
</dbReference>
<evidence type="ECO:0000256" key="9">
    <source>
        <dbReference type="PROSITE-ProRule" id="PRU00169"/>
    </source>
</evidence>
<feature type="domain" description="PAC" evidence="13">
    <location>
        <begin position="77"/>
        <end position="128"/>
    </location>
</feature>
<dbReference type="Pfam" id="PF13426">
    <property type="entry name" value="PAS_9"/>
    <property type="match status" value="1"/>
</dbReference>
<dbReference type="PRINTS" id="PR00344">
    <property type="entry name" value="BCTRLSENSOR"/>
</dbReference>
<dbReference type="PROSITE" id="PS50113">
    <property type="entry name" value="PAC"/>
    <property type="match status" value="1"/>
</dbReference>
<feature type="domain" description="Response regulatory" evidence="11">
    <location>
        <begin position="545"/>
        <end position="658"/>
    </location>
</feature>
<evidence type="ECO:0000256" key="6">
    <source>
        <dbReference type="ARBA" id="ARBA00022777"/>
    </source>
</evidence>
<accession>A0A372DMH1</accession>
<dbReference type="Gene3D" id="3.30.450.40">
    <property type="match status" value="1"/>
</dbReference>
<keyword evidence="8" id="KW-0902">Two-component regulatory system</keyword>
<dbReference type="PROSITE" id="PS50109">
    <property type="entry name" value="HIS_KIN"/>
    <property type="match status" value="1"/>
</dbReference>
<evidence type="ECO:0000256" key="3">
    <source>
        <dbReference type="ARBA" id="ARBA00022553"/>
    </source>
</evidence>
<dbReference type="NCBIfam" id="TIGR00229">
    <property type="entry name" value="sensory_box"/>
    <property type="match status" value="1"/>
</dbReference>
<sequence>MTRFPLINAVPDALIIVDGAGRIERANQQAERLFGYPPDGLTGLGIEQLVPAEARQRHQAHRIGYIAAPRMRPMGDRAMTLAGLRRDGSQFPVEIALSPMQADDGVPFYVASIRDVSETRRARQTQVRARYDALVARIGQQALESGDADHVIASLPALLGEALDVDAIAVVFLRQNAELDVRFVSGPEPDALDEAQTLRLAQLLAQGQVLAVQDCAEAAAEPFPLYHATTGSGALVPLPDRERPMGALIAWSRQPRRFDHDAQHLLQSVANLLAALVQRRRTEEQLAHSQRLEAVGQLTGGIAHDFNNLLTVISGSLQLLQMQCQDRPEAEALIASALRSSGRAAELTEKLLAFARRQRLSPCAVVPAQILRELDLMLHSTLDESVRLRIQCPEDLPAAYVDPTQLEAALLNLALNARDAMPRGGDLLIAAEERRTGARSASWAPAAGRYVVFSVIDTGHGMTPETLAHAVEPFFTTKGQGRGTGLGLSMIYGFVKQSGGHVQIDSRLGYGTRVELYLPVLRAGDAAPTAEPAGATAPAPGHGESVLVVEDEVEVRGVAAAFLEALGYRVHAVASGEEALAHLAQAPDVDLLFSDVRLGANLGGRELATLARQRRPHLAVLLTSGHDAAVGTRDGPAIELLRKPYQREQLAAAVQRCLRRRGA</sequence>
<dbReference type="InterPro" id="IPR011006">
    <property type="entry name" value="CheY-like_superfamily"/>
</dbReference>
<reference evidence="14 15" key="1">
    <citation type="submission" date="2018-08" db="EMBL/GenBank/DDBJ databases">
        <title>Lysobacter weifangensis sp. nov., a new member of the family 'Xanthomonadaceae', isolated from soil in a farmland.</title>
        <authorList>
            <person name="Zhao H."/>
        </authorList>
    </citation>
    <scope>NUCLEOTIDE SEQUENCE [LARGE SCALE GENOMIC DNA]</scope>
    <source>
        <strain evidence="14 15">WF-2</strain>
    </source>
</reference>
<dbReference type="RefSeq" id="WP_117202369.1">
    <property type="nucleotide sequence ID" value="NZ_JBHTBK010000021.1"/>
</dbReference>
<dbReference type="SMART" id="SM00086">
    <property type="entry name" value="PAC"/>
    <property type="match status" value="1"/>
</dbReference>
<dbReference type="InterPro" id="IPR000014">
    <property type="entry name" value="PAS"/>
</dbReference>
<dbReference type="Pfam" id="PF00072">
    <property type="entry name" value="Response_reg"/>
    <property type="match status" value="1"/>
</dbReference>
<dbReference type="SUPFAM" id="SSF47384">
    <property type="entry name" value="Homodimeric domain of signal transducing histidine kinase"/>
    <property type="match status" value="1"/>
</dbReference>
<evidence type="ECO:0000313" key="15">
    <source>
        <dbReference type="Proteomes" id="UP000262917"/>
    </source>
</evidence>
<evidence type="ECO:0000256" key="1">
    <source>
        <dbReference type="ARBA" id="ARBA00000085"/>
    </source>
</evidence>
<feature type="domain" description="Histidine kinase" evidence="10">
    <location>
        <begin position="301"/>
        <end position="522"/>
    </location>
</feature>
<protein>
    <recommendedName>
        <fullName evidence="2">histidine kinase</fullName>
        <ecNumber evidence="2">2.7.13.3</ecNumber>
    </recommendedName>
</protein>
<dbReference type="SMART" id="SM00448">
    <property type="entry name" value="REC"/>
    <property type="match status" value="1"/>
</dbReference>
<dbReference type="InterPro" id="IPR003018">
    <property type="entry name" value="GAF"/>
</dbReference>
<dbReference type="SUPFAM" id="SSF55785">
    <property type="entry name" value="PYP-like sensor domain (PAS domain)"/>
    <property type="match status" value="1"/>
</dbReference>
<evidence type="ECO:0000256" key="2">
    <source>
        <dbReference type="ARBA" id="ARBA00012438"/>
    </source>
</evidence>
<evidence type="ECO:0000256" key="4">
    <source>
        <dbReference type="ARBA" id="ARBA00022679"/>
    </source>
</evidence>
<dbReference type="Pfam" id="PF02518">
    <property type="entry name" value="HATPase_c"/>
    <property type="match status" value="1"/>
</dbReference>
<dbReference type="CDD" id="cd00082">
    <property type="entry name" value="HisKA"/>
    <property type="match status" value="1"/>
</dbReference>
<name>A0A372DMH1_9GAMM</name>
<gene>
    <name evidence="14" type="ORF">D0Y53_06295</name>
</gene>
<dbReference type="InterPro" id="IPR004358">
    <property type="entry name" value="Sig_transdc_His_kin-like_C"/>
</dbReference>
<dbReference type="SMART" id="SM00387">
    <property type="entry name" value="HATPase_c"/>
    <property type="match status" value="1"/>
</dbReference>
<keyword evidence="7" id="KW-0067">ATP-binding</keyword>
<dbReference type="InterPro" id="IPR036097">
    <property type="entry name" value="HisK_dim/P_sf"/>
</dbReference>
<evidence type="ECO:0000259" key="11">
    <source>
        <dbReference type="PROSITE" id="PS50110"/>
    </source>
</evidence>
<keyword evidence="5" id="KW-0547">Nucleotide-binding</keyword>
<dbReference type="InterPro" id="IPR000700">
    <property type="entry name" value="PAS-assoc_C"/>
</dbReference>
<dbReference type="InterPro" id="IPR001789">
    <property type="entry name" value="Sig_transdc_resp-reg_receiver"/>
</dbReference>
<keyword evidence="3 9" id="KW-0597">Phosphoprotein</keyword>
<comment type="catalytic activity">
    <reaction evidence="1">
        <text>ATP + protein L-histidine = ADP + protein N-phospho-L-histidine.</text>
        <dbReference type="EC" id="2.7.13.3"/>
    </reaction>
</comment>
<evidence type="ECO:0000256" key="5">
    <source>
        <dbReference type="ARBA" id="ARBA00022741"/>
    </source>
</evidence>
<organism evidence="14 15">
    <name type="scientific">Cognatiluteimonas weifangensis</name>
    <dbReference type="NCBI Taxonomy" id="2303539"/>
    <lineage>
        <taxon>Bacteria</taxon>
        <taxon>Pseudomonadati</taxon>
        <taxon>Pseudomonadota</taxon>
        <taxon>Gammaproteobacteria</taxon>
        <taxon>Lysobacterales</taxon>
        <taxon>Lysobacteraceae</taxon>
        <taxon>Cognatiluteimonas</taxon>
    </lineage>
</organism>
<dbReference type="EMBL" id="QVPD01000005">
    <property type="protein sequence ID" value="RFP60760.1"/>
    <property type="molecule type" value="Genomic_DNA"/>
</dbReference>
<dbReference type="PROSITE" id="PS50110">
    <property type="entry name" value="RESPONSE_REGULATORY"/>
    <property type="match status" value="1"/>
</dbReference>
<feature type="modified residue" description="4-aspartylphosphate" evidence="9">
    <location>
        <position position="595"/>
    </location>
</feature>
<dbReference type="SMART" id="SM00065">
    <property type="entry name" value="GAF"/>
    <property type="match status" value="1"/>
</dbReference>
<dbReference type="SUPFAM" id="SSF55781">
    <property type="entry name" value="GAF domain-like"/>
    <property type="match status" value="1"/>
</dbReference>
<dbReference type="GO" id="GO:0000155">
    <property type="term" value="F:phosphorelay sensor kinase activity"/>
    <property type="evidence" value="ECO:0007669"/>
    <property type="project" value="InterPro"/>
</dbReference>
<comment type="caution">
    <text evidence="14">The sequence shown here is derived from an EMBL/GenBank/DDBJ whole genome shotgun (WGS) entry which is preliminary data.</text>
</comment>
<dbReference type="InterPro" id="IPR036890">
    <property type="entry name" value="HATPase_C_sf"/>
</dbReference>
<keyword evidence="4" id="KW-0808">Transferase</keyword>
<evidence type="ECO:0000259" key="10">
    <source>
        <dbReference type="PROSITE" id="PS50109"/>
    </source>
</evidence>
<keyword evidence="6" id="KW-0418">Kinase</keyword>
<dbReference type="PROSITE" id="PS50112">
    <property type="entry name" value="PAS"/>
    <property type="match status" value="1"/>
</dbReference>
<dbReference type="InterPro" id="IPR029016">
    <property type="entry name" value="GAF-like_dom_sf"/>
</dbReference>
<proteinExistence type="predicted"/>
<dbReference type="GO" id="GO:0005524">
    <property type="term" value="F:ATP binding"/>
    <property type="evidence" value="ECO:0007669"/>
    <property type="project" value="UniProtKB-KW"/>
</dbReference>
<dbReference type="Gene3D" id="3.30.450.20">
    <property type="entry name" value="PAS domain"/>
    <property type="match status" value="1"/>
</dbReference>
<dbReference type="SUPFAM" id="SSF55874">
    <property type="entry name" value="ATPase domain of HSP90 chaperone/DNA topoisomerase II/histidine kinase"/>
    <property type="match status" value="1"/>
</dbReference>
<dbReference type="CDD" id="cd00130">
    <property type="entry name" value="PAS"/>
    <property type="match status" value="1"/>
</dbReference>
<dbReference type="SMART" id="SM00388">
    <property type="entry name" value="HisKA"/>
    <property type="match status" value="1"/>
</dbReference>
<dbReference type="Gene3D" id="3.30.565.10">
    <property type="entry name" value="Histidine kinase-like ATPase, C-terminal domain"/>
    <property type="match status" value="1"/>
</dbReference>
<dbReference type="Gene3D" id="3.40.50.2300">
    <property type="match status" value="1"/>
</dbReference>
<dbReference type="Pfam" id="PF13185">
    <property type="entry name" value="GAF_2"/>
    <property type="match status" value="1"/>
</dbReference>